<dbReference type="GO" id="GO:0005525">
    <property type="term" value="F:GTP binding"/>
    <property type="evidence" value="ECO:0007669"/>
    <property type="project" value="UniProtKB-UniRule"/>
</dbReference>
<dbReference type="EMBL" id="MHSZ01000017">
    <property type="protein sequence ID" value="OHA53319.1"/>
    <property type="molecule type" value="Genomic_DNA"/>
</dbReference>
<dbReference type="InterPro" id="IPR000158">
    <property type="entry name" value="Cell_div_FtsZ"/>
</dbReference>
<feature type="domain" description="Tubulin/FtsZ 2-layer sandwich" evidence="8">
    <location>
        <begin position="207"/>
        <end position="325"/>
    </location>
</feature>
<dbReference type="SUPFAM" id="SSF55307">
    <property type="entry name" value="Tubulin C-terminal domain-like"/>
    <property type="match status" value="1"/>
</dbReference>
<feature type="binding site" evidence="4">
    <location>
        <position position="143"/>
    </location>
    <ligand>
        <name>GTP</name>
        <dbReference type="ChEBI" id="CHEBI:37565"/>
    </ligand>
</feature>
<dbReference type="InterPro" id="IPR018316">
    <property type="entry name" value="Tubulin/FtsZ_2-layer-sand-dom"/>
</dbReference>
<dbReference type="GO" id="GO:0032153">
    <property type="term" value="C:cell division site"/>
    <property type="evidence" value="ECO:0007669"/>
    <property type="project" value="UniProtKB-UniRule"/>
</dbReference>
<keyword evidence="4" id="KW-0131">Cell cycle</keyword>
<gene>
    <name evidence="4" type="primary">ftsZ</name>
    <name evidence="9" type="ORF">A2991_01530</name>
</gene>
<dbReference type="InterPro" id="IPR037103">
    <property type="entry name" value="Tubulin/FtsZ-like_C"/>
</dbReference>
<evidence type="ECO:0000313" key="10">
    <source>
        <dbReference type="Proteomes" id="UP000177865"/>
    </source>
</evidence>
<comment type="subunit">
    <text evidence="4">Homodimer. Polymerizes to form a dynamic ring structure in a strictly GTP-dependent manner. Interacts directly with several other division proteins.</text>
</comment>
<accession>A0A1G2PZX8</accession>
<dbReference type="FunFam" id="3.40.50.1440:FF:000001">
    <property type="entry name" value="Cell division protein FtsZ"/>
    <property type="match status" value="1"/>
</dbReference>
<comment type="function">
    <text evidence="4">Essential cell division protein that forms a contractile ring structure (Z ring) at the future cell division site. The regulation of the ring assembly controls the timing and the location of cell division. One of the functions of the FtsZ ring is to recruit other cell division proteins to the septum to produce a new cell wall between the dividing cells. Binds GTP and shows GTPase activity.</text>
</comment>
<dbReference type="PRINTS" id="PR00423">
    <property type="entry name" value="CELLDVISFTSZ"/>
</dbReference>
<dbReference type="InterPro" id="IPR024757">
    <property type="entry name" value="FtsZ_C"/>
</dbReference>
<dbReference type="GO" id="GO:0051258">
    <property type="term" value="P:protein polymerization"/>
    <property type="evidence" value="ECO:0007669"/>
    <property type="project" value="UniProtKB-UniRule"/>
</dbReference>
<keyword evidence="4 9" id="KW-0132">Cell division</keyword>
<feature type="binding site" evidence="4">
    <location>
        <position position="187"/>
    </location>
    <ligand>
        <name>GTP</name>
        <dbReference type="ChEBI" id="CHEBI:37565"/>
    </ligand>
</feature>
<dbReference type="Gene3D" id="3.40.50.1440">
    <property type="entry name" value="Tubulin/FtsZ, GTPase domain"/>
    <property type="match status" value="1"/>
</dbReference>
<evidence type="ECO:0000256" key="3">
    <source>
        <dbReference type="ARBA" id="ARBA00023134"/>
    </source>
</evidence>
<protein>
    <recommendedName>
        <fullName evidence="4 5">Cell division protein FtsZ</fullName>
    </recommendedName>
</protein>
<dbReference type="Gene3D" id="3.30.1330.20">
    <property type="entry name" value="Tubulin/FtsZ, C-terminal domain"/>
    <property type="match status" value="1"/>
</dbReference>
<evidence type="ECO:0000256" key="6">
    <source>
        <dbReference type="SAM" id="MobiDB-lite"/>
    </source>
</evidence>
<dbReference type="SMART" id="SM00864">
    <property type="entry name" value="Tubulin"/>
    <property type="match status" value="1"/>
</dbReference>
<sequence length="388" mass="40624">MPSVKPPYETFAKIRVIGVGGSGANAVAHMVATKVRGVEFVAINTDAQDLHHTNVSTKVHIGKATTRGLGAGMNPDLGRQAAEESREEIRDAMKGADLIFVTGGLGGGTCSGAAPIVAEAAKEAGALVVGVVTRPFAFEGRQRARIAADAWEALRRNVDAIVTIDNDRILEVIDKQTSLLHAFRAANEVLRQAVAGIAELITVPGLINVDFADLKAIMVDAGVAHMGIGKASGEHRMLDAAKSAISSPLVDTSIQGARGILFSVIGGPEITMQEVHEAAKMITESVDPDAKIIFGAVIDRSMPKRAARVTVIATGLGPTVSPTRTVERPAAGPRALRTIGENGGFQATASAASPHEQKLLEPDEDPLEVPAFIRRKIKDRGGDEGKGK</sequence>
<dbReference type="Pfam" id="PF12327">
    <property type="entry name" value="FtsZ_C"/>
    <property type="match status" value="1"/>
</dbReference>
<dbReference type="GO" id="GO:0043093">
    <property type="term" value="P:FtsZ-dependent cytokinesis"/>
    <property type="evidence" value="ECO:0007669"/>
    <property type="project" value="UniProtKB-UniRule"/>
</dbReference>
<keyword evidence="2 4" id="KW-0547">Nucleotide-binding</keyword>
<dbReference type="GO" id="GO:0005737">
    <property type="term" value="C:cytoplasm"/>
    <property type="evidence" value="ECO:0007669"/>
    <property type="project" value="UniProtKB-SubCell"/>
</dbReference>
<keyword evidence="4" id="KW-0717">Septation</keyword>
<evidence type="ECO:0000259" key="7">
    <source>
        <dbReference type="SMART" id="SM00864"/>
    </source>
</evidence>
<evidence type="ECO:0000256" key="4">
    <source>
        <dbReference type="HAMAP-Rule" id="MF_00909"/>
    </source>
</evidence>
<feature type="region of interest" description="Disordered" evidence="6">
    <location>
        <begin position="346"/>
        <end position="367"/>
    </location>
</feature>
<dbReference type="SUPFAM" id="SSF52490">
    <property type="entry name" value="Tubulin nucleotide-binding domain-like"/>
    <property type="match status" value="1"/>
</dbReference>
<evidence type="ECO:0000313" key="9">
    <source>
        <dbReference type="EMBL" id="OHA53319.1"/>
    </source>
</evidence>
<dbReference type="GO" id="GO:0003924">
    <property type="term" value="F:GTPase activity"/>
    <property type="evidence" value="ECO:0007669"/>
    <property type="project" value="UniProtKB-UniRule"/>
</dbReference>
<proteinExistence type="inferred from homology"/>
<dbReference type="CDD" id="cd02201">
    <property type="entry name" value="FtsZ_type1"/>
    <property type="match status" value="1"/>
</dbReference>
<dbReference type="GO" id="GO:0000917">
    <property type="term" value="P:division septum assembly"/>
    <property type="evidence" value="ECO:0007669"/>
    <property type="project" value="UniProtKB-KW"/>
</dbReference>
<dbReference type="InterPro" id="IPR008280">
    <property type="entry name" value="Tub_FtsZ_C"/>
</dbReference>
<organism evidence="9 10">
    <name type="scientific">Candidatus Terrybacteria bacterium RIFCSPLOWO2_01_FULL_58_14</name>
    <dbReference type="NCBI Taxonomy" id="1802369"/>
    <lineage>
        <taxon>Bacteria</taxon>
        <taxon>Candidatus Terryibacteriota</taxon>
    </lineage>
</organism>
<dbReference type="Proteomes" id="UP000177865">
    <property type="component" value="Unassembled WGS sequence"/>
</dbReference>
<evidence type="ECO:0000259" key="8">
    <source>
        <dbReference type="SMART" id="SM00865"/>
    </source>
</evidence>
<evidence type="ECO:0000256" key="5">
    <source>
        <dbReference type="NCBIfam" id="TIGR00065"/>
    </source>
</evidence>
<reference evidence="9 10" key="1">
    <citation type="journal article" date="2016" name="Nat. Commun.">
        <title>Thousands of microbial genomes shed light on interconnected biogeochemical processes in an aquifer system.</title>
        <authorList>
            <person name="Anantharaman K."/>
            <person name="Brown C.T."/>
            <person name="Hug L.A."/>
            <person name="Sharon I."/>
            <person name="Castelle C.J."/>
            <person name="Probst A.J."/>
            <person name="Thomas B.C."/>
            <person name="Singh A."/>
            <person name="Wilkins M.J."/>
            <person name="Karaoz U."/>
            <person name="Brodie E.L."/>
            <person name="Williams K.H."/>
            <person name="Hubbard S.S."/>
            <person name="Banfield J.F."/>
        </authorList>
    </citation>
    <scope>NUCLEOTIDE SEQUENCE [LARGE SCALE GENOMIC DNA]</scope>
</reference>
<keyword evidence="3 4" id="KW-0342">GTP-binding</keyword>
<dbReference type="InterPro" id="IPR036525">
    <property type="entry name" value="Tubulin/FtsZ_GTPase_sf"/>
</dbReference>
<dbReference type="SMART" id="SM00865">
    <property type="entry name" value="Tubulin_C"/>
    <property type="match status" value="1"/>
</dbReference>
<dbReference type="HAMAP" id="MF_00909">
    <property type="entry name" value="FtsZ"/>
    <property type="match status" value="1"/>
</dbReference>
<comment type="similarity">
    <text evidence="1 4">Belongs to the FtsZ family.</text>
</comment>
<comment type="caution">
    <text evidence="4">Lacks conserved residue(s) required for the propagation of feature annotation.</text>
</comment>
<name>A0A1G2PZX8_9BACT</name>
<feature type="binding site" evidence="4">
    <location>
        <position position="139"/>
    </location>
    <ligand>
        <name>GTP</name>
        <dbReference type="ChEBI" id="CHEBI:37565"/>
    </ligand>
</feature>
<dbReference type="PANTHER" id="PTHR30314">
    <property type="entry name" value="CELL DIVISION PROTEIN FTSZ-RELATED"/>
    <property type="match status" value="1"/>
</dbReference>
<comment type="subcellular location">
    <subcellularLocation>
        <location evidence="4">Cytoplasm</location>
    </subcellularLocation>
    <text evidence="4">Assembles at midcell at the inner surface of the cytoplasmic membrane.</text>
</comment>
<comment type="caution">
    <text evidence="9">The sequence shown here is derived from an EMBL/GenBank/DDBJ whole genome shotgun (WGS) entry which is preliminary data.</text>
</comment>
<dbReference type="NCBIfam" id="TIGR00065">
    <property type="entry name" value="ftsZ"/>
    <property type="match status" value="1"/>
</dbReference>
<dbReference type="Pfam" id="PF00091">
    <property type="entry name" value="Tubulin"/>
    <property type="match status" value="1"/>
</dbReference>
<evidence type="ECO:0000256" key="1">
    <source>
        <dbReference type="ARBA" id="ARBA00009690"/>
    </source>
</evidence>
<feature type="domain" description="Tubulin/FtsZ GTPase" evidence="7">
    <location>
        <begin position="13"/>
        <end position="205"/>
    </location>
</feature>
<dbReference type="PANTHER" id="PTHR30314:SF3">
    <property type="entry name" value="MITOCHONDRIAL DIVISION PROTEIN FSZA"/>
    <property type="match status" value="1"/>
</dbReference>
<dbReference type="InterPro" id="IPR045061">
    <property type="entry name" value="FtsZ/CetZ"/>
</dbReference>
<keyword evidence="4" id="KW-0963">Cytoplasm</keyword>
<dbReference type="InterPro" id="IPR003008">
    <property type="entry name" value="Tubulin_FtsZ_GTPase"/>
</dbReference>
<dbReference type="AlphaFoldDB" id="A0A1G2PZX8"/>
<evidence type="ECO:0000256" key="2">
    <source>
        <dbReference type="ARBA" id="ARBA00022741"/>
    </source>
</evidence>